<protein>
    <submittedName>
        <fullName evidence="3">Uncharacterized protein</fullName>
    </submittedName>
</protein>
<dbReference type="Proteomes" id="UP000193685">
    <property type="component" value="Unassembled WGS sequence"/>
</dbReference>
<reference evidence="3 4" key="1">
    <citation type="submission" date="2016-07" db="EMBL/GenBank/DDBJ databases">
        <title>Pervasive Adenine N6-methylation of Active Genes in Fungi.</title>
        <authorList>
            <consortium name="DOE Joint Genome Institute"/>
            <person name="Mondo S.J."/>
            <person name="Dannebaum R.O."/>
            <person name="Kuo R.C."/>
            <person name="Labutti K."/>
            <person name="Haridas S."/>
            <person name="Kuo A."/>
            <person name="Salamov A."/>
            <person name="Ahrendt S.R."/>
            <person name="Lipzen A."/>
            <person name="Sullivan W."/>
            <person name="Andreopoulos W.B."/>
            <person name="Clum A."/>
            <person name="Lindquist E."/>
            <person name="Daum C."/>
            <person name="Ramamoorthy G.K."/>
            <person name="Gryganskyi A."/>
            <person name="Culley D."/>
            <person name="Magnuson J.K."/>
            <person name="James T.Y."/>
            <person name="O'Malley M.A."/>
            <person name="Stajich J.E."/>
            <person name="Spatafora J.W."/>
            <person name="Visel A."/>
            <person name="Grigoriev I.V."/>
        </authorList>
    </citation>
    <scope>NUCLEOTIDE SEQUENCE [LARGE SCALE GENOMIC DNA]</scope>
    <source>
        <strain evidence="3 4">12-1054</strain>
    </source>
</reference>
<dbReference type="RefSeq" id="XP_040724455.1">
    <property type="nucleotide sequence ID" value="XM_040872259.1"/>
</dbReference>
<proteinExistence type="predicted"/>
<evidence type="ECO:0000313" key="4">
    <source>
        <dbReference type="Proteomes" id="UP000193685"/>
    </source>
</evidence>
<feature type="region of interest" description="Disordered" evidence="1">
    <location>
        <begin position="454"/>
        <end position="487"/>
    </location>
</feature>
<dbReference type="AlphaFoldDB" id="A0A1Y2FA60"/>
<sequence length="487" mass="53022">MTSGFIININLNLLFLCSMATAGRAKGQRGSTSGSKRSATAAAITAADGLGTHDSNVPETFKRSYKHQQTFFPECRTVSIGYQHLVQELLNDRFTPQQTSSLAFAAASTTSSSTPQSMPGPKLMSEEACYTTCKTGIEAFRDQLSQGMRSYKQPAPCWATADFTIVDRNGTAIKQYCPGVCPLLVVCMCQLSLIIHYHYNATPGEMQRNKEVFLYSYKPTNFRSVCDMRTFPNDLGGVMFEGPRTLKVKRSLFNLWKLIPGSAKVLKTIECPILNDRQANDPSNAGQGTVTAENPAAKNPKRAIREVCYCNGVDGKRSIVTAQCSHAQVSCVTTSYEDVLSALQQGNYDQAMLGICVEVFPELVALFKPIPRMAIANEQIGSGTLDLFIPNLQNLPDLNELPPAEGRVSHGQLGTGEGLLPSPPALENAFVRVRPQHGHGLTGRIKARTCELSRHPGEKVGLPGSSGHISPLVRVRPRRGHGQTSRM</sequence>
<dbReference type="GeneID" id="63788858"/>
<comment type="caution">
    <text evidence="3">The sequence shown here is derived from an EMBL/GenBank/DDBJ whole genome shotgun (WGS) entry which is preliminary data.</text>
</comment>
<evidence type="ECO:0000256" key="1">
    <source>
        <dbReference type="SAM" id="MobiDB-lite"/>
    </source>
</evidence>
<evidence type="ECO:0000313" key="3">
    <source>
        <dbReference type="EMBL" id="ORY80810.1"/>
    </source>
</evidence>
<keyword evidence="4" id="KW-1185">Reference proteome</keyword>
<gene>
    <name evidence="3" type="ORF">BCR37DRAFT_414058</name>
</gene>
<keyword evidence="2" id="KW-0732">Signal</keyword>
<feature type="chain" id="PRO_5013028245" evidence="2">
    <location>
        <begin position="28"/>
        <end position="487"/>
    </location>
</feature>
<name>A0A1Y2FA60_PROLT</name>
<dbReference type="EMBL" id="MCFI01000012">
    <property type="protein sequence ID" value="ORY80810.1"/>
    <property type="molecule type" value="Genomic_DNA"/>
</dbReference>
<organism evidence="3 4">
    <name type="scientific">Protomyces lactucae-debilis</name>
    <dbReference type="NCBI Taxonomy" id="2754530"/>
    <lineage>
        <taxon>Eukaryota</taxon>
        <taxon>Fungi</taxon>
        <taxon>Dikarya</taxon>
        <taxon>Ascomycota</taxon>
        <taxon>Taphrinomycotina</taxon>
        <taxon>Taphrinomycetes</taxon>
        <taxon>Taphrinales</taxon>
        <taxon>Protomycetaceae</taxon>
        <taxon>Protomyces</taxon>
    </lineage>
</organism>
<accession>A0A1Y2FA60</accession>
<evidence type="ECO:0000256" key="2">
    <source>
        <dbReference type="SAM" id="SignalP"/>
    </source>
</evidence>
<feature type="signal peptide" evidence="2">
    <location>
        <begin position="1"/>
        <end position="27"/>
    </location>
</feature>